<dbReference type="EC" id="2.4.2.14" evidence="7"/>
<dbReference type="GO" id="GO:0000287">
    <property type="term" value="F:magnesium ion binding"/>
    <property type="evidence" value="ECO:0007669"/>
    <property type="project" value="UniProtKB-UniRule"/>
</dbReference>
<comment type="catalytic activity">
    <reaction evidence="7 8">
        <text>5-phospho-beta-D-ribosylamine + L-glutamate + diphosphate = 5-phospho-alpha-D-ribose 1-diphosphate + L-glutamine + H2O</text>
        <dbReference type="Rhea" id="RHEA:14905"/>
        <dbReference type="ChEBI" id="CHEBI:15377"/>
        <dbReference type="ChEBI" id="CHEBI:29985"/>
        <dbReference type="ChEBI" id="CHEBI:33019"/>
        <dbReference type="ChEBI" id="CHEBI:58017"/>
        <dbReference type="ChEBI" id="CHEBI:58359"/>
        <dbReference type="ChEBI" id="CHEBI:58681"/>
        <dbReference type="EC" id="2.4.2.14"/>
    </reaction>
</comment>
<dbReference type="NCBIfam" id="TIGR01134">
    <property type="entry name" value="purF"/>
    <property type="match status" value="1"/>
</dbReference>
<dbReference type="InterPro" id="IPR000836">
    <property type="entry name" value="PRTase_dom"/>
</dbReference>
<sequence length="522" mass="57064">MSLELENVHEECGIFGVWNHPDAARLTYFGLHALQHRGQEGAGIVSNDQGHLIGRRGLGLLTQVFPDEASISELTGNRAIGHVRYATAGSASIDNIQPFVFRFRDGDLALAHNGNLTNCQSLKRQLEDEGAIFRSNSDTEVLMHLIRRSHHTDFMAALKEALAQVHGGFAYLLMTGDCMIGALDPNGFRPLSLGQLSNGAYVLASETCALDVVGARLIRDIRPGEIVRVDDSGYRIESYTDHTQLAICSMEFIYFARPDSNIYGVNVHSARKRMGARLAMESPVDADMVIGVPNSSLSAASGYAEASGLPNEMGLIKNQYVARTFIQPSQELREQGVRMKLAAVRGVVAGKRVVVIDDSIVRGTTSHRIVQLLREAGASEVHMRIASPPLRYPCYYGIDIQRTSELIAAKKSIDEIRDFIGADSLAYLSLDGLVESIGLHEEGPYQGLCVAYFNGDYPTDLDDYEDSFLSSLTAQDREGLSGTKGSYGLTMPVDRNRRAIHQTSMTTNPSGKTGEQNHARSI</sequence>
<evidence type="ECO:0000256" key="9">
    <source>
        <dbReference type="PIRSR" id="PIRSR000485-1"/>
    </source>
</evidence>
<feature type="binding site" evidence="7 10">
    <location>
        <position position="357"/>
    </location>
    <ligand>
        <name>Mg(2+)</name>
        <dbReference type="ChEBI" id="CHEBI:18420"/>
    </ligand>
</feature>
<dbReference type="PANTHER" id="PTHR11907">
    <property type="entry name" value="AMIDOPHOSPHORIBOSYLTRANSFERASE"/>
    <property type="match status" value="1"/>
</dbReference>
<dbReference type="UniPathway" id="UPA00074">
    <property type="reaction ID" value="UER00124"/>
</dbReference>
<proteinExistence type="inferred from homology"/>
<evidence type="ECO:0000256" key="11">
    <source>
        <dbReference type="SAM" id="MobiDB-lite"/>
    </source>
</evidence>
<evidence type="ECO:0000256" key="4">
    <source>
        <dbReference type="ARBA" id="ARBA00022679"/>
    </source>
</evidence>
<dbReference type="InterPro" id="IPR017932">
    <property type="entry name" value="GATase_2_dom"/>
</dbReference>
<dbReference type="GO" id="GO:0004044">
    <property type="term" value="F:amidophosphoribosyltransferase activity"/>
    <property type="evidence" value="ECO:0007669"/>
    <property type="project" value="UniProtKB-UniRule"/>
</dbReference>
<name>A0A087VV46_9BIFI</name>
<dbReference type="CDD" id="cd06223">
    <property type="entry name" value="PRTases_typeI"/>
    <property type="match status" value="1"/>
</dbReference>
<dbReference type="Proteomes" id="UP000028569">
    <property type="component" value="Chromosome"/>
</dbReference>
<dbReference type="HAMAP" id="MF_01931">
    <property type="entry name" value="PurF"/>
    <property type="match status" value="1"/>
</dbReference>
<dbReference type="CDD" id="cd00715">
    <property type="entry name" value="GPATase_N"/>
    <property type="match status" value="1"/>
</dbReference>
<dbReference type="Gene3D" id="3.40.50.2020">
    <property type="match status" value="1"/>
</dbReference>
<dbReference type="InterPro" id="IPR029055">
    <property type="entry name" value="Ntn_hydrolases_N"/>
</dbReference>
<protein>
    <recommendedName>
        <fullName evidence="7">Amidophosphoribosyltransferase</fullName>
        <shortName evidence="7">ATase</shortName>
        <ecNumber evidence="7">2.4.2.14</ecNumber>
    </recommendedName>
    <alternativeName>
        <fullName evidence="7">Glutamine phosphoribosylpyrophosphate amidotransferase</fullName>
        <shortName evidence="7">GPATase</shortName>
    </alternativeName>
</protein>
<dbReference type="AlphaFoldDB" id="A0A087VV46"/>
<evidence type="ECO:0000256" key="3">
    <source>
        <dbReference type="ARBA" id="ARBA00022676"/>
    </source>
</evidence>
<feature type="binding site" evidence="7 10">
    <location>
        <position position="295"/>
    </location>
    <ligand>
        <name>Mg(2+)</name>
        <dbReference type="ChEBI" id="CHEBI:18420"/>
    </ligand>
</feature>
<evidence type="ECO:0000256" key="8">
    <source>
        <dbReference type="PIRNR" id="PIRNR000485"/>
    </source>
</evidence>
<dbReference type="Gene3D" id="3.60.20.10">
    <property type="entry name" value="Glutamine Phosphoribosylpyrophosphate, subunit 1, domain 1"/>
    <property type="match status" value="1"/>
</dbReference>
<dbReference type="InterPro" id="IPR005854">
    <property type="entry name" value="PurF"/>
</dbReference>
<evidence type="ECO:0000256" key="6">
    <source>
        <dbReference type="ARBA" id="ARBA00022962"/>
    </source>
</evidence>
<keyword evidence="7 10" id="KW-0479">Metal-binding</keyword>
<feature type="domain" description="Glutamine amidotransferase type-2" evidence="12">
    <location>
        <begin position="12"/>
        <end position="232"/>
    </location>
</feature>
<dbReference type="PROSITE" id="PS51278">
    <property type="entry name" value="GATASE_TYPE_2"/>
    <property type="match status" value="1"/>
</dbReference>
<dbReference type="Pfam" id="PF13522">
    <property type="entry name" value="GATase_6"/>
    <property type="match status" value="1"/>
</dbReference>
<dbReference type="SUPFAM" id="SSF53271">
    <property type="entry name" value="PRTase-like"/>
    <property type="match status" value="1"/>
</dbReference>
<dbReference type="OrthoDB" id="9801213at2"/>
<feature type="active site" description="Nucleophile" evidence="7 9">
    <location>
        <position position="12"/>
    </location>
</feature>
<evidence type="ECO:0000256" key="2">
    <source>
        <dbReference type="ARBA" id="ARBA00010138"/>
    </source>
</evidence>
<organism evidence="13 14">
    <name type="scientific">Bifidobacterium [indicum] DSM 20214 = LMG 11587</name>
    <dbReference type="NCBI Taxonomy" id="1341694"/>
    <lineage>
        <taxon>Bacteria</taxon>
        <taxon>Bacillati</taxon>
        <taxon>Actinomycetota</taxon>
        <taxon>Actinomycetes</taxon>
        <taxon>Bifidobacteriales</taxon>
        <taxon>Bifidobacteriaceae</taxon>
        <taxon>Bifidobacterium</taxon>
    </lineage>
</organism>
<comment type="cofactor">
    <cofactor evidence="7 10">
        <name>Mg(2+)</name>
        <dbReference type="ChEBI" id="CHEBI:18420"/>
    </cofactor>
    <text evidence="7 10">Binds 1 Mg(2+) ion per subunit.</text>
</comment>
<evidence type="ECO:0000313" key="13">
    <source>
        <dbReference type="EMBL" id="AIC92204.1"/>
    </source>
</evidence>
<keyword evidence="6 7" id="KW-0315">Glutamine amidotransferase</keyword>
<feature type="binding site" evidence="7 10">
    <location>
        <position position="358"/>
    </location>
    <ligand>
        <name>Mg(2+)</name>
        <dbReference type="ChEBI" id="CHEBI:18420"/>
    </ligand>
</feature>
<evidence type="ECO:0000259" key="12">
    <source>
        <dbReference type="PROSITE" id="PS51278"/>
    </source>
</evidence>
<evidence type="ECO:0000313" key="14">
    <source>
        <dbReference type="Proteomes" id="UP000028569"/>
    </source>
</evidence>
<evidence type="ECO:0000256" key="5">
    <source>
        <dbReference type="ARBA" id="ARBA00022755"/>
    </source>
</evidence>
<dbReference type="PIRSF" id="PIRSF000485">
    <property type="entry name" value="Amd_phspho_trans"/>
    <property type="match status" value="1"/>
</dbReference>
<dbReference type="KEGG" id="bii:BINDI_0940"/>
<evidence type="ECO:0000256" key="1">
    <source>
        <dbReference type="ARBA" id="ARBA00005209"/>
    </source>
</evidence>
<dbReference type="SUPFAM" id="SSF56235">
    <property type="entry name" value="N-terminal nucleophile aminohydrolases (Ntn hydrolases)"/>
    <property type="match status" value="1"/>
</dbReference>
<dbReference type="HOGENOM" id="CLU_022389_3_3_11"/>
<keyword evidence="5 7" id="KW-0658">Purine biosynthesis</keyword>
<dbReference type="EMBL" id="CP006018">
    <property type="protein sequence ID" value="AIC92204.1"/>
    <property type="molecule type" value="Genomic_DNA"/>
</dbReference>
<reference evidence="13 14" key="1">
    <citation type="journal article" date="2014" name="Appl. Environ. Microbiol.">
        <title>Genomic encyclopedia of type strains of the genus Bifidobacterium.</title>
        <authorList>
            <person name="Milani C."/>
            <person name="Lugli G.A."/>
            <person name="Duranti S."/>
            <person name="Turroni F."/>
            <person name="Bottacini F."/>
            <person name="Mangifesta M."/>
            <person name="Sanchez B."/>
            <person name="Viappiani A."/>
            <person name="Mancabelli L."/>
            <person name="Taminiau B."/>
            <person name="Delcenserie V."/>
            <person name="Barrangou R."/>
            <person name="Margolles A."/>
            <person name="van Sinderen D."/>
            <person name="Ventura M."/>
        </authorList>
    </citation>
    <scope>NUCLEOTIDE SEQUENCE [LARGE SCALE GENOMIC DNA]</scope>
    <source>
        <strain evidence="13 14">LMG 11587</strain>
    </source>
</reference>
<feature type="region of interest" description="Disordered" evidence="11">
    <location>
        <begin position="500"/>
        <end position="522"/>
    </location>
</feature>
<keyword evidence="14" id="KW-1185">Reference proteome</keyword>
<dbReference type="GO" id="GO:0006189">
    <property type="term" value="P:'de novo' IMP biosynthetic process"/>
    <property type="evidence" value="ECO:0007669"/>
    <property type="project" value="UniProtKB-UniRule"/>
</dbReference>
<comment type="caution">
    <text evidence="7">Lacks conserved residue(s) required for the propagation of feature annotation.</text>
</comment>
<gene>
    <name evidence="7" type="primary">purF</name>
    <name evidence="13" type="ORF">BINDI_0940</name>
</gene>
<comment type="function">
    <text evidence="7">Catalyzes the formation of phosphoribosylamine from phosphoribosylpyrophosphate (PRPP) and glutamine.</text>
</comment>
<dbReference type="GO" id="GO:0009113">
    <property type="term" value="P:purine nucleobase biosynthetic process"/>
    <property type="evidence" value="ECO:0007669"/>
    <property type="project" value="UniProtKB-UniRule"/>
</dbReference>
<feature type="compositionally biased region" description="Polar residues" evidence="11">
    <location>
        <begin position="501"/>
        <end position="514"/>
    </location>
</feature>
<evidence type="ECO:0000256" key="7">
    <source>
        <dbReference type="HAMAP-Rule" id="MF_01931"/>
    </source>
</evidence>
<comment type="similarity">
    <text evidence="2 7 8">In the C-terminal section; belongs to the purine/pyrimidine phosphoribosyltransferase family.</text>
</comment>
<keyword evidence="4 7" id="KW-0808">Transferase</keyword>
<keyword evidence="7 10" id="KW-0460">Magnesium</keyword>
<comment type="pathway">
    <text evidence="1 7 8">Purine metabolism; IMP biosynthesis via de novo pathway; N(1)-(5-phospho-D-ribosyl)glycinamide from 5-phospho-alpha-D-ribose 1-diphosphate: step 1/2.</text>
</comment>
<keyword evidence="3 7" id="KW-0328">Glycosyltransferase</keyword>
<dbReference type="InterPro" id="IPR029057">
    <property type="entry name" value="PRTase-like"/>
</dbReference>
<dbReference type="InterPro" id="IPR035584">
    <property type="entry name" value="PurF_N"/>
</dbReference>
<accession>A0A087VV46</accession>
<evidence type="ECO:0000256" key="10">
    <source>
        <dbReference type="PIRSR" id="PIRSR000485-2"/>
    </source>
</evidence>
<dbReference type="Pfam" id="PF00156">
    <property type="entry name" value="Pribosyltran"/>
    <property type="match status" value="1"/>
</dbReference>
<dbReference type="RefSeq" id="WP_081830800.1">
    <property type="nucleotide sequence ID" value="NZ_CP006018.1"/>
</dbReference>